<dbReference type="CDD" id="cd07474">
    <property type="entry name" value="Peptidases_S8_subtilisin_Vpr-like"/>
    <property type="match status" value="1"/>
</dbReference>
<name>A0A1E5LGV2_9BACI</name>
<keyword evidence="6 9" id="KW-0378">Hydrolase</keyword>
<evidence type="ECO:0000256" key="8">
    <source>
        <dbReference type="PIRSR" id="PIRSR615500-1"/>
    </source>
</evidence>
<reference evidence="14 15" key="1">
    <citation type="submission" date="2016-08" db="EMBL/GenBank/DDBJ databases">
        <title>Genome of Bacillus solimangrovi GH2-4.</title>
        <authorList>
            <person name="Lim S."/>
            <person name="Kim B.-C."/>
        </authorList>
    </citation>
    <scope>NUCLEOTIDE SEQUENCE [LARGE SCALE GENOMIC DNA]</scope>
    <source>
        <strain evidence="14 15">GH2-4</strain>
    </source>
</reference>
<feature type="domain" description="PA" evidence="12">
    <location>
        <begin position="322"/>
        <end position="396"/>
    </location>
</feature>
<keyword evidence="3" id="KW-0964">Secreted</keyword>
<feature type="domain" description="Peptidase S8/S53" evidence="11">
    <location>
        <begin position="122"/>
        <end position="510"/>
    </location>
</feature>
<keyword evidence="2" id="KW-0134">Cell wall</keyword>
<evidence type="ECO:0008006" key="16">
    <source>
        <dbReference type="Google" id="ProtNLM"/>
    </source>
</evidence>
<dbReference type="InterPro" id="IPR015500">
    <property type="entry name" value="Peptidase_S8_subtilisin-rel"/>
</dbReference>
<dbReference type="CDD" id="cd02133">
    <property type="entry name" value="PA_C5a_like"/>
    <property type="match status" value="1"/>
</dbReference>
<dbReference type="PANTHER" id="PTHR43806">
    <property type="entry name" value="PEPTIDASE S8"/>
    <property type="match status" value="1"/>
</dbReference>
<dbReference type="InterPro" id="IPR036852">
    <property type="entry name" value="Peptidase_S8/S53_dom_sf"/>
</dbReference>
<feature type="domain" description="Inhibitor I9" evidence="13">
    <location>
        <begin position="50"/>
        <end position="96"/>
    </location>
</feature>
<comment type="caution">
    <text evidence="14">The sequence shown here is derived from an EMBL/GenBank/DDBJ whole genome shotgun (WGS) entry which is preliminary data.</text>
</comment>
<dbReference type="Gene3D" id="3.50.30.30">
    <property type="match status" value="1"/>
</dbReference>
<dbReference type="PANTHER" id="PTHR43806:SF65">
    <property type="entry name" value="SERINE PROTEASE APRX"/>
    <property type="match status" value="1"/>
</dbReference>
<dbReference type="SUPFAM" id="SSF52743">
    <property type="entry name" value="Subtilisin-like"/>
    <property type="match status" value="1"/>
</dbReference>
<gene>
    <name evidence="14" type="ORF">BFG57_12345</name>
</gene>
<evidence type="ECO:0000313" key="14">
    <source>
        <dbReference type="EMBL" id="OEH93309.1"/>
    </source>
</evidence>
<evidence type="ECO:0000256" key="5">
    <source>
        <dbReference type="ARBA" id="ARBA00022729"/>
    </source>
</evidence>
<evidence type="ECO:0000313" key="15">
    <source>
        <dbReference type="Proteomes" id="UP000095209"/>
    </source>
</evidence>
<evidence type="ECO:0000256" key="3">
    <source>
        <dbReference type="ARBA" id="ARBA00022525"/>
    </source>
</evidence>
<dbReference type="Gene3D" id="3.40.50.200">
    <property type="entry name" value="Peptidase S8/S53 domain"/>
    <property type="match status" value="1"/>
</dbReference>
<evidence type="ECO:0000256" key="4">
    <source>
        <dbReference type="ARBA" id="ARBA00022670"/>
    </source>
</evidence>
<dbReference type="Pfam" id="PF02225">
    <property type="entry name" value="PA"/>
    <property type="match status" value="1"/>
</dbReference>
<proteinExistence type="inferred from homology"/>
<dbReference type="PROSITE" id="PS00136">
    <property type="entry name" value="SUBTILASE_ASP"/>
    <property type="match status" value="1"/>
</dbReference>
<dbReference type="Pfam" id="PF05922">
    <property type="entry name" value="Inhibitor_I9"/>
    <property type="match status" value="1"/>
</dbReference>
<dbReference type="InterPro" id="IPR000209">
    <property type="entry name" value="Peptidase_S8/S53_dom"/>
</dbReference>
<organism evidence="14 15">
    <name type="scientific">Bacillus solimangrovi</name>
    <dbReference type="NCBI Taxonomy" id="1305675"/>
    <lineage>
        <taxon>Bacteria</taxon>
        <taxon>Bacillati</taxon>
        <taxon>Bacillota</taxon>
        <taxon>Bacilli</taxon>
        <taxon>Bacillales</taxon>
        <taxon>Bacillaceae</taxon>
        <taxon>Bacillus</taxon>
    </lineage>
</organism>
<dbReference type="InterPro" id="IPR010259">
    <property type="entry name" value="S8pro/Inhibitor_I9"/>
</dbReference>
<evidence type="ECO:0000256" key="9">
    <source>
        <dbReference type="PROSITE-ProRule" id="PRU01240"/>
    </source>
</evidence>
<dbReference type="RefSeq" id="WP_069716651.1">
    <property type="nucleotide sequence ID" value="NZ_MJEH01000013.1"/>
</dbReference>
<dbReference type="InterPro" id="IPR023827">
    <property type="entry name" value="Peptidase_S8_Asp-AS"/>
</dbReference>
<evidence type="ECO:0000256" key="6">
    <source>
        <dbReference type="ARBA" id="ARBA00022801"/>
    </source>
</evidence>
<dbReference type="InterPro" id="IPR003137">
    <property type="entry name" value="PA_domain"/>
</dbReference>
<dbReference type="InterPro" id="IPR050131">
    <property type="entry name" value="Peptidase_S8_subtilisin-like"/>
</dbReference>
<dbReference type="GO" id="GO:0006508">
    <property type="term" value="P:proteolysis"/>
    <property type="evidence" value="ECO:0007669"/>
    <property type="project" value="UniProtKB-KW"/>
</dbReference>
<sequence length="742" mass="81749">MNRKLMNVFYCFIIIMFSVINEEPVHAVEKLSSYIIELERDQPLEKFEQKLTDTKITDRYEYAFYGFAVEVDKFEIDRIAQIKGVKAVYPSVSYKVALDESVRFIGADQIRRKLSKDKSLTGKGVKVGVIDTGIDYNHRDLKDSYYGGYDLVDQDDDPMETTLEQGEPTQHGTHVAGIIAANGKLKGVAPKAEIYAYRAIGPGGTGTSEQVIAAIERAVKDGMDIINLSLGNDVNGPDWPTSIALNGAAEQGVVAVTSNGNSGPGMWTVGSPGTASKAISVGASTPSMTVPYIRLNREELTPVQLLTGSPKWDINKSYEVIDAKKGTTEDLQGSTGKLVLIERGDTSFTEKAQNAQKAGARAVFIYNNEEGSYNGLLEAGISIPVAALGKETGEQLKAEIIQGHVYLETVRKEIDDQLALFSSRGPVTVEWGIKPDLTAPGVAIKSTVPDGYTPLDGTSMASPHVAGAAALILQLHPDWEPNQVKAALMNTAKKLTNDEGETYKVYEQGAGRIQLQEAVIADTLIYPSSLTFGFWNKRLERQQRGIQLKVENHSAVDKKVTFNPPSYKAGIQWKLPSSFTLRPFEKKDVTVTLDVQPQFMNQGIHDGWLNVNVGRESTAIPYLYLVDELSYPKVMGFDFSWDEHEDGYKYELYLSKGADEVFIFLIEPNTMKLTPLKADKLSYSKGRQAGVFTREELNVGDGVYYAVASIEIDGETYLNETIVEIGKFGESKQHISEDLVEY</sequence>
<dbReference type="InterPro" id="IPR034213">
    <property type="entry name" value="S8_Vpr-like"/>
</dbReference>
<evidence type="ECO:0000259" key="11">
    <source>
        <dbReference type="Pfam" id="PF00082"/>
    </source>
</evidence>
<feature type="active site" description="Charge relay system" evidence="8 9">
    <location>
        <position position="459"/>
    </location>
</feature>
<dbReference type="GO" id="GO:0004252">
    <property type="term" value="F:serine-type endopeptidase activity"/>
    <property type="evidence" value="ECO:0007669"/>
    <property type="project" value="UniProtKB-UniRule"/>
</dbReference>
<dbReference type="AlphaFoldDB" id="A0A1E5LGV2"/>
<dbReference type="InterPro" id="IPR023828">
    <property type="entry name" value="Peptidase_S8_Ser-AS"/>
</dbReference>
<evidence type="ECO:0000259" key="12">
    <source>
        <dbReference type="Pfam" id="PF02225"/>
    </source>
</evidence>
<keyword evidence="5" id="KW-0732">Signal</keyword>
<dbReference type="PRINTS" id="PR00723">
    <property type="entry name" value="SUBTILISIN"/>
</dbReference>
<protein>
    <recommendedName>
        <fullName evidence="16">Peptidase S8</fullName>
    </recommendedName>
</protein>
<keyword evidence="4 9" id="KW-0645">Protease</keyword>
<dbReference type="InterPro" id="IPR046450">
    <property type="entry name" value="PA_dom_sf"/>
</dbReference>
<dbReference type="EMBL" id="MJEH01000013">
    <property type="protein sequence ID" value="OEH93309.1"/>
    <property type="molecule type" value="Genomic_DNA"/>
</dbReference>
<dbReference type="Proteomes" id="UP000095209">
    <property type="component" value="Unassembled WGS sequence"/>
</dbReference>
<evidence type="ECO:0000256" key="2">
    <source>
        <dbReference type="ARBA" id="ARBA00022512"/>
    </source>
</evidence>
<dbReference type="PROSITE" id="PS51892">
    <property type="entry name" value="SUBTILASE"/>
    <property type="match status" value="1"/>
</dbReference>
<keyword evidence="15" id="KW-1185">Reference proteome</keyword>
<comment type="similarity">
    <text evidence="1 9 10">Belongs to the peptidase S8 family.</text>
</comment>
<keyword evidence="7 9" id="KW-0720">Serine protease</keyword>
<evidence type="ECO:0000256" key="7">
    <source>
        <dbReference type="ARBA" id="ARBA00022825"/>
    </source>
</evidence>
<dbReference type="SUPFAM" id="SSF52025">
    <property type="entry name" value="PA domain"/>
    <property type="match status" value="1"/>
</dbReference>
<feature type="active site" description="Charge relay system" evidence="8 9">
    <location>
        <position position="171"/>
    </location>
</feature>
<evidence type="ECO:0000256" key="1">
    <source>
        <dbReference type="ARBA" id="ARBA00011073"/>
    </source>
</evidence>
<dbReference type="PROSITE" id="PS00137">
    <property type="entry name" value="SUBTILASE_HIS"/>
    <property type="match status" value="1"/>
</dbReference>
<dbReference type="PROSITE" id="PS00138">
    <property type="entry name" value="SUBTILASE_SER"/>
    <property type="match status" value="1"/>
</dbReference>
<dbReference type="STRING" id="1305675.BFG57_12345"/>
<accession>A0A1E5LGV2</accession>
<dbReference type="InterPro" id="IPR022398">
    <property type="entry name" value="Peptidase_S8_His-AS"/>
</dbReference>
<evidence type="ECO:0000256" key="10">
    <source>
        <dbReference type="RuleBase" id="RU003355"/>
    </source>
</evidence>
<evidence type="ECO:0000259" key="13">
    <source>
        <dbReference type="Pfam" id="PF05922"/>
    </source>
</evidence>
<dbReference type="Pfam" id="PF00082">
    <property type="entry name" value="Peptidase_S8"/>
    <property type="match status" value="1"/>
</dbReference>
<feature type="active site" description="Charge relay system" evidence="8 9">
    <location>
        <position position="131"/>
    </location>
</feature>